<organism evidence="1 2">
    <name type="scientific">Thiomonas bhubaneswarensis</name>
    <dbReference type="NCBI Taxonomy" id="339866"/>
    <lineage>
        <taxon>Bacteria</taxon>
        <taxon>Pseudomonadati</taxon>
        <taxon>Pseudomonadota</taxon>
        <taxon>Betaproteobacteria</taxon>
        <taxon>Burkholderiales</taxon>
        <taxon>Thiomonas</taxon>
    </lineage>
</organism>
<sequence length="57" mass="5698">MGTKLYIAGLGALLAICLAIGFDIGYSHVFAAGAYQVPHQSVAQVPPSTASAPAHSG</sequence>
<accession>A0A0K6HZ74</accession>
<dbReference type="RefSeq" id="WP_156346979.1">
    <property type="nucleotide sequence ID" value="NZ_CYHF01000004.1"/>
</dbReference>
<evidence type="ECO:0000313" key="2">
    <source>
        <dbReference type="Proteomes" id="UP000183649"/>
    </source>
</evidence>
<reference evidence="2" key="1">
    <citation type="submission" date="2015-08" db="EMBL/GenBank/DDBJ databases">
        <authorList>
            <person name="Varghese N."/>
        </authorList>
    </citation>
    <scope>NUCLEOTIDE SEQUENCE [LARGE SCALE GENOMIC DNA]</scope>
    <source>
        <strain evidence="2">DSM 18181</strain>
    </source>
</reference>
<gene>
    <name evidence="1" type="ORF">Ga0061069_10451</name>
</gene>
<proteinExistence type="predicted"/>
<dbReference type="Proteomes" id="UP000183649">
    <property type="component" value="Unassembled WGS sequence"/>
</dbReference>
<dbReference type="AlphaFoldDB" id="A0A0K6HZ74"/>
<name>A0A0K6HZ74_9BURK</name>
<keyword evidence="2" id="KW-1185">Reference proteome</keyword>
<dbReference type="EMBL" id="CYHF01000004">
    <property type="protein sequence ID" value="CUA96219.1"/>
    <property type="molecule type" value="Genomic_DNA"/>
</dbReference>
<protein>
    <submittedName>
        <fullName evidence="1">Uncharacterized protein</fullName>
    </submittedName>
</protein>
<evidence type="ECO:0000313" key="1">
    <source>
        <dbReference type="EMBL" id="CUA96219.1"/>
    </source>
</evidence>